<dbReference type="PANTHER" id="PTHR28057:SF1">
    <property type="entry name" value="PROTEIN IFH1-RELATED"/>
    <property type="match status" value="1"/>
</dbReference>
<feature type="compositionally biased region" description="Low complexity" evidence="2">
    <location>
        <begin position="815"/>
        <end position="830"/>
    </location>
</feature>
<feature type="compositionally biased region" description="Acidic residues" evidence="2">
    <location>
        <begin position="397"/>
        <end position="415"/>
    </location>
</feature>
<feature type="compositionally biased region" description="Acidic residues" evidence="2">
    <location>
        <begin position="306"/>
        <end position="318"/>
    </location>
</feature>
<feature type="coiled-coil region" evidence="1">
    <location>
        <begin position="464"/>
        <end position="503"/>
    </location>
</feature>
<dbReference type="Proteomes" id="UP000262825">
    <property type="component" value="Unassembled WGS sequence"/>
</dbReference>
<dbReference type="PANTHER" id="PTHR28057">
    <property type="entry name" value="PROTEIN IFH1-RELATED"/>
    <property type="match status" value="1"/>
</dbReference>
<name>A0A376B7X5_9ASCO</name>
<organism evidence="3 4">
    <name type="scientific">Saccharomycodes ludwigii</name>
    <dbReference type="NCBI Taxonomy" id="36035"/>
    <lineage>
        <taxon>Eukaryota</taxon>
        <taxon>Fungi</taxon>
        <taxon>Dikarya</taxon>
        <taxon>Ascomycota</taxon>
        <taxon>Saccharomycotina</taxon>
        <taxon>Saccharomycetes</taxon>
        <taxon>Saccharomycodales</taxon>
        <taxon>Saccharomycodaceae</taxon>
        <taxon>Saccharomycodes</taxon>
    </lineage>
</organism>
<dbReference type="InterPro" id="IPR018837">
    <property type="entry name" value="TF_CRF1/IFH1"/>
</dbReference>
<dbReference type="GO" id="GO:0003712">
    <property type="term" value="F:transcription coregulator activity"/>
    <property type="evidence" value="ECO:0007669"/>
    <property type="project" value="InterPro"/>
</dbReference>
<feature type="region of interest" description="Disordered" evidence="2">
    <location>
        <begin position="677"/>
        <end position="707"/>
    </location>
</feature>
<proteinExistence type="predicted"/>
<evidence type="ECO:0000313" key="4">
    <source>
        <dbReference type="Proteomes" id="UP000262825"/>
    </source>
</evidence>
<dbReference type="EMBL" id="UFAJ01000300">
    <property type="protein sequence ID" value="SSD60220.1"/>
    <property type="molecule type" value="Genomic_DNA"/>
</dbReference>
<feature type="region of interest" description="Disordered" evidence="2">
    <location>
        <begin position="813"/>
        <end position="842"/>
    </location>
</feature>
<feature type="compositionally biased region" description="Polar residues" evidence="2">
    <location>
        <begin position="757"/>
        <end position="767"/>
    </location>
</feature>
<gene>
    <name evidence="3" type="ORF">SCODWIG_01981</name>
</gene>
<feature type="region of interest" description="Disordered" evidence="2">
    <location>
        <begin position="1092"/>
        <end position="1150"/>
    </location>
</feature>
<feature type="compositionally biased region" description="Polar residues" evidence="2">
    <location>
        <begin position="1092"/>
        <end position="1116"/>
    </location>
</feature>
<feature type="region of interest" description="Disordered" evidence="2">
    <location>
        <begin position="367"/>
        <end position="428"/>
    </location>
</feature>
<feature type="compositionally biased region" description="Basic and acidic residues" evidence="2">
    <location>
        <begin position="332"/>
        <end position="347"/>
    </location>
</feature>
<accession>A0A376B7X5</accession>
<feature type="region of interest" description="Disordered" evidence="2">
    <location>
        <begin position="192"/>
        <end position="214"/>
    </location>
</feature>
<keyword evidence="4" id="KW-1185">Reference proteome</keyword>
<feature type="coiled-coil region" evidence="1">
    <location>
        <begin position="1042"/>
        <end position="1078"/>
    </location>
</feature>
<feature type="compositionally biased region" description="Basic and acidic residues" evidence="2">
    <location>
        <begin position="263"/>
        <end position="275"/>
    </location>
</feature>
<dbReference type="VEuPathDB" id="FungiDB:SCODWIG_01981"/>
<keyword evidence="1" id="KW-0175">Coiled coil</keyword>
<feature type="region of interest" description="Disordered" evidence="2">
    <location>
        <begin position="916"/>
        <end position="954"/>
    </location>
</feature>
<evidence type="ECO:0000256" key="2">
    <source>
        <dbReference type="SAM" id="MobiDB-lite"/>
    </source>
</evidence>
<feature type="region of interest" description="Disordered" evidence="2">
    <location>
        <begin position="226"/>
        <end position="347"/>
    </location>
</feature>
<dbReference type="GO" id="GO:0060962">
    <property type="term" value="P:regulation of ribosomal protein gene transcription by RNA polymerase II"/>
    <property type="evidence" value="ECO:0007669"/>
    <property type="project" value="InterPro"/>
</dbReference>
<feature type="region of interest" description="Disordered" evidence="2">
    <location>
        <begin position="738"/>
        <end position="790"/>
    </location>
</feature>
<evidence type="ECO:0000256" key="1">
    <source>
        <dbReference type="SAM" id="Coils"/>
    </source>
</evidence>
<evidence type="ECO:0000313" key="3">
    <source>
        <dbReference type="EMBL" id="SSD60220.1"/>
    </source>
</evidence>
<sequence length="1307" mass="144950">MSSKLNGIPNVLVTNSGTENRSIIAKYGNKGRPRRFSLLYSSSSSSDISSASSDESAEDSELSDVSSEDRVVSLSNKKRNNNDNNQNNKNKNKIDQPKPTISNNNIDSFKRKLIQSSLNTNTLGKNSKLIQGYHGKYENAIDSSSSDDCGNGATSYDTEQDYEKGSLYSSSDDENVDFVKLSLQRKKKALESLKNKNNNNNNISLQQSRNYNDKNKEDIEELEEDLGEEINPGIGGKSTASKSSASRQHTSDKSTIDKLNVPKFEDDSSDEKSADDYSNIYGTNEPHNYSGEHKEEENLPSTDSFSYDDENEDDEIDSEAYYKTIGEESSVESEKAGLETGEETDKNILEEEEANILNELESGLSFNGSEELDENEAKELGFSDDLYGTVNGNYEDGYIDGNEEDEYDDDDDDDGGGGGGGGSDDYYLGEFEEPLYTGPKLSSLDYYKDNNDEPLTLSTSLPLVLNEAKKKKILRKEMKKQKKEELIKRRKKLKAIVKEKRERVNIPDFRNQSSINDEAYDEVFYQKLFDDHPATTIDIKTNCMQNRTNIPSIQNNNGVPSSVAGIATVLSRKDDVIRLDDTPASALVNRRDSTTLLSNLVRRNSRVLPSHYHGNNVLLDNMNNYSSDEYEDLLLEVALLPSDNESDDEHDGNCENDHGYNNCNKNISCTRNAKGQYIPNSRTNSELKNTTTSNSTSKSIDGTISGDLNVTNLKETTDTAANSKNNGLDTVNDIIDSNTNNNYGSTGNDKKNKTAKEQSTSSNTIGATNGKAYGSEDYDSDDDDDDDDEDLSLSHIFIDIDDLDPDAAYFQEDYSSGSSLSSSDDNIGSSMDTNNNSKEKMDNEVIYYIDEDSTDEDDSLPPQSSKIIGTRAKEVVSASTVGLKPPRLGTWKTDDSKPFSIIDGLSTKSLYPSVQLQPSPAKSSLMNTPYTDGNKSDVTGNNSGNDHVINEKDDGSTMKLDDLLNMDEDSDEDDIENKIALKVLYNSQNKPNVPLSAFRNKGVDYDNMLLLNDGLEDSYAGNSIIQKVPIGYVGSKKTRKKLDKLKEIQKRKRLKLKKLKKKQRIWRLQREKERLQREDELLCELENKIRGQQQEGEGNDENIGQKNENTADSATIGTDLRGEEGIVEEGDKKKDDSKDNELQDGYYEEDDNELDLAELLGDKNGSPDLIIELAPDTILIDDNTGDVILTDNYLDEVIGNHIIGGNKDSIGGIDKTGGNGEEDNGNDEDLLTSLTAPVSLDDNNIHSLSALKRRRQSMVEANSENLRFTKAGLFSESALADLEDIIMGSKNNIDSGNNDEEFHDLLQ</sequence>
<feature type="region of interest" description="Disordered" evidence="2">
    <location>
        <begin position="139"/>
        <end position="171"/>
    </location>
</feature>
<reference evidence="4" key="1">
    <citation type="submission" date="2018-06" db="EMBL/GenBank/DDBJ databases">
        <authorList>
            <person name="Guldener U."/>
        </authorList>
    </citation>
    <scope>NUCLEOTIDE SEQUENCE [LARGE SCALE GENOMIC DNA]</scope>
    <source>
        <strain evidence="4">UTAD17</strain>
    </source>
</reference>
<feature type="compositionally biased region" description="Basic and acidic residues" evidence="2">
    <location>
        <begin position="1120"/>
        <end position="1141"/>
    </location>
</feature>
<feature type="compositionally biased region" description="Low complexity" evidence="2">
    <location>
        <begin position="738"/>
        <end position="747"/>
    </location>
</feature>
<feature type="compositionally biased region" description="Low complexity" evidence="2">
    <location>
        <begin position="42"/>
        <end position="54"/>
    </location>
</feature>
<feature type="compositionally biased region" description="Low complexity" evidence="2">
    <location>
        <begin position="237"/>
        <end position="246"/>
    </location>
</feature>
<feature type="compositionally biased region" description="Acidic residues" evidence="2">
    <location>
        <begin position="776"/>
        <end position="790"/>
    </location>
</feature>
<protein>
    <submittedName>
        <fullName evidence="3">Uncharacterized protein</fullName>
    </submittedName>
</protein>
<feature type="compositionally biased region" description="Low complexity" evidence="2">
    <location>
        <begin position="683"/>
        <end position="699"/>
    </location>
</feature>
<feature type="compositionally biased region" description="Polar residues" evidence="2">
    <location>
        <begin position="141"/>
        <end position="157"/>
    </location>
</feature>
<feature type="region of interest" description="Disordered" evidence="2">
    <location>
        <begin position="42"/>
        <end position="107"/>
    </location>
</feature>
<dbReference type="Pfam" id="PF10380">
    <property type="entry name" value="CRF1"/>
    <property type="match status" value="1"/>
</dbReference>
<feature type="compositionally biased region" description="Polar residues" evidence="2">
    <location>
        <begin position="916"/>
        <end position="945"/>
    </location>
</feature>